<dbReference type="PANTHER" id="PTHR38733">
    <property type="entry name" value="PROTEIN MCRC"/>
    <property type="match status" value="1"/>
</dbReference>
<evidence type="ECO:0000313" key="1">
    <source>
        <dbReference type="EMBL" id="WTT23597.1"/>
    </source>
</evidence>
<dbReference type="Pfam" id="PF10117">
    <property type="entry name" value="McrBC"/>
    <property type="match status" value="1"/>
</dbReference>
<dbReference type="InterPro" id="IPR019292">
    <property type="entry name" value="McrC"/>
</dbReference>
<gene>
    <name evidence="1" type="ORF">OHA22_24845</name>
</gene>
<proteinExistence type="predicted"/>
<accession>A0AAU2AFR0</accession>
<organism evidence="1">
    <name type="scientific">Streptomyces sp. NBC_00093</name>
    <dbReference type="NCBI Taxonomy" id="2975649"/>
    <lineage>
        <taxon>Bacteria</taxon>
        <taxon>Bacillati</taxon>
        <taxon>Actinomycetota</taxon>
        <taxon>Actinomycetes</taxon>
        <taxon>Kitasatosporales</taxon>
        <taxon>Streptomycetaceae</taxon>
        <taxon>Streptomyces</taxon>
    </lineage>
</organism>
<dbReference type="REBASE" id="792260">
    <property type="entry name" value="Ssp93McrBC2P"/>
</dbReference>
<sequence length="407" mass="44523">MLPLTTDPTGPVSLTETGPGVQVALRPAQVATLIRRPDLVRLTPAASGLWRVSGRQRVGLVRLGRGDATVELRIRPKLPVSQLLFLLTHAPGTPWQDQPVTASASDDALLPALADAYARAARRALDPGVLHGYRVTDDELPVVRGRIRTADQLRRTGLPLPVAVRYDDFTADIAENRVLLAALHRLERLPGVTDTARRTLRHLAGRLPEVTPLRPGTPLPTWTPTRLNSRYAPALRLAELILTDRGISPHDGPTPVTTDGFVLDLARVFERFLTDTLTAALVPHRIRVRPQDRRHHLDVGSRVRIRPDLVLYRAGRPLTVVDAKYIDLGAAPPPHEHMYQLLSYCTALALPHGHLVYAAQRGDAPVRHPIRNAGITVTTHAVDLARPPTEILASVTALADRLAQVGD</sequence>
<dbReference type="PANTHER" id="PTHR38733:SF1">
    <property type="entry name" value="TYPE IV METHYL-DIRECTED RESTRICTION ENZYME ECOKMCRBC"/>
    <property type="match status" value="1"/>
</dbReference>
<name>A0AAU2AFR0_9ACTN</name>
<protein>
    <submittedName>
        <fullName evidence="1">McrC family protein</fullName>
    </submittedName>
</protein>
<dbReference type="AlphaFoldDB" id="A0AAU2AFR0"/>
<reference evidence="1" key="1">
    <citation type="submission" date="2022-10" db="EMBL/GenBank/DDBJ databases">
        <title>The complete genomes of actinobacterial strains from the NBC collection.</title>
        <authorList>
            <person name="Joergensen T.S."/>
            <person name="Alvarez Arevalo M."/>
            <person name="Sterndorff E.B."/>
            <person name="Faurdal D."/>
            <person name="Vuksanovic O."/>
            <person name="Mourched A.-S."/>
            <person name="Charusanti P."/>
            <person name="Shaw S."/>
            <person name="Blin K."/>
            <person name="Weber T."/>
        </authorList>
    </citation>
    <scope>NUCLEOTIDE SEQUENCE</scope>
    <source>
        <strain evidence="1">NBC_00093</strain>
    </source>
</reference>
<dbReference type="EMBL" id="CP108222">
    <property type="protein sequence ID" value="WTT23597.1"/>
    <property type="molecule type" value="Genomic_DNA"/>
</dbReference>